<dbReference type="AlphaFoldDB" id="A0A225UKE8"/>
<organism evidence="1 2">
    <name type="scientific">Phytophthora megakarya</name>
    <dbReference type="NCBI Taxonomy" id="4795"/>
    <lineage>
        <taxon>Eukaryota</taxon>
        <taxon>Sar</taxon>
        <taxon>Stramenopiles</taxon>
        <taxon>Oomycota</taxon>
        <taxon>Peronosporomycetes</taxon>
        <taxon>Peronosporales</taxon>
        <taxon>Peronosporaceae</taxon>
        <taxon>Phytophthora</taxon>
    </lineage>
</organism>
<accession>A0A225UKE8</accession>
<sequence>MSHSKRPAAIWSERYAQPQRRWDVCENRQEKLTYKQIVNYLKLFLPNGFKLDPSSPTYCVHALEGWQQSEETMFS</sequence>
<comment type="caution">
    <text evidence="1">The sequence shown here is derived from an EMBL/GenBank/DDBJ whole genome shotgun (WGS) entry which is preliminary data.</text>
</comment>
<keyword evidence="2" id="KW-1185">Reference proteome</keyword>
<protein>
    <submittedName>
        <fullName evidence="1">Uncharacterized protein</fullName>
    </submittedName>
</protein>
<dbReference type="OrthoDB" id="111655at2759"/>
<dbReference type="Proteomes" id="UP000198211">
    <property type="component" value="Unassembled WGS sequence"/>
</dbReference>
<name>A0A225UKE8_9STRA</name>
<evidence type="ECO:0000313" key="1">
    <source>
        <dbReference type="EMBL" id="OWY93542.1"/>
    </source>
</evidence>
<dbReference type="EMBL" id="NBNE01015884">
    <property type="protein sequence ID" value="OWY93542.1"/>
    <property type="molecule type" value="Genomic_DNA"/>
</dbReference>
<evidence type="ECO:0000313" key="2">
    <source>
        <dbReference type="Proteomes" id="UP000198211"/>
    </source>
</evidence>
<proteinExistence type="predicted"/>
<reference evidence="2" key="1">
    <citation type="submission" date="2017-03" db="EMBL/GenBank/DDBJ databases">
        <title>Phytopthora megakarya and P. palmivora, two closely related causual agents of cacao black pod achieved similar genome size and gene model numbers by different mechanisms.</title>
        <authorList>
            <person name="Ali S."/>
            <person name="Shao J."/>
            <person name="Larry D.J."/>
            <person name="Kronmiller B."/>
            <person name="Shen D."/>
            <person name="Strem M.D."/>
            <person name="Melnick R.L."/>
            <person name="Guiltinan M.J."/>
            <person name="Tyler B.M."/>
            <person name="Meinhardt L.W."/>
            <person name="Bailey B.A."/>
        </authorList>
    </citation>
    <scope>NUCLEOTIDE SEQUENCE [LARGE SCALE GENOMIC DNA]</scope>
    <source>
        <strain evidence="2">zdho120</strain>
    </source>
</reference>
<gene>
    <name evidence="1" type="ORF">PHMEG_00037029</name>
</gene>